<evidence type="ECO:0000256" key="1">
    <source>
        <dbReference type="SAM" id="MobiDB-lite"/>
    </source>
</evidence>
<evidence type="ECO:0000313" key="2">
    <source>
        <dbReference type="EMBL" id="GBP65642.1"/>
    </source>
</evidence>
<accession>A0A4C1XRN0</accession>
<reference evidence="2 3" key="1">
    <citation type="journal article" date="2019" name="Commun. Biol.">
        <title>The bagworm genome reveals a unique fibroin gene that provides high tensile strength.</title>
        <authorList>
            <person name="Kono N."/>
            <person name="Nakamura H."/>
            <person name="Ohtoshi R."/>
            <person name="Tomita M."/>
            <person name="Numata K."/>
            <person name="Arakawa K."/>
        </authorList>
    </citation>
    <scope>NUCLEOTIDE SEQUENCE [LARGE SCALE GENOMIC DNA]</scope>
</reference>
<sequence length="249" mass="27961">MANTVITRRYLYGHDLMQVGTDYRNPSMRTQLAFEPGQHSRDAVRTGSNTMSVVETQPRGGHNPKDLHANQSTLYSDRRQRLEWKRRLTLPDPSFLSPAILRDCDAFVTNFTGAVSRVARYLSGSPRSRWLLNLRSSNHTRPGSRQLRQSINLQSAYTHLGLLAFTAGPPPRLHPWPGRPRARRRGRRALSCGGGARHDADARGALRPPPSARRRAHASATPGICTTIPPTSRSRLVIDLMMRYVRLTV</sequence>
<organism evidence="2 3">
    <name type="scientific">Eumeta variegata</name>
    <name type="common">Bagworm moth</name>
    <name type="synonym">Eumeta japonica</name>
    <dbReference type="NCBI Taxonomy" id="151549"/>
    <lineage>
        <taxon>Eukaryota</taxon>
        <taxon>Metazoa</taxon>
        <taxon>Ecdysozoa</taxon>
        <taxon>Arthropoda</taxon>
        <taxon>Hexapoda</taxon>
        <taxon>Insecta</taxon>
        <taxon>Pterygota</taxon>
        <taxon>Neoptera</taxon>
        <taxon>Endopterygota</taxon>
        <taxon>Lepidoptera</taxon>
        <taxon>Glossata</taxon>
        <taxon>Ditrysia</taxon>
        <taxon>Tineoidea</taxon>
        <taxon>Psychidae</taxon>
        <taxon>Oiketicinae</taxon>
        <taxon>Eumeta</taxon>
    </lineage>
</organism>
<keyword evidence="3" id="KW-1185">Reference proteome</keyword>
<dbReference type="EMBL" id="BGZK01000935">
    <property type="protein sequence ID" value="GBP65642.1"/>
    <property type="molecule type" value="Genomic_DNA"/>
</dbReference>
<dbReference type="Proteomes" id="UP000299102">
    <property type="component" value="Unassembled WGS sequence"/>
</dbReference>
<feature type="region of interest" description="Disordered" evidence="1">
    <location>
        <begin position="171"/>
        <end position="227"/>
    </location>
</feature>
<name>A0A4C1XRN0_EUMVA</name>
<evidence type="ECO:0000313" key="3">
    <source>
        <dbReference type="Proteomes" id="UP000299102"/>
    </source>
</evidence>
<protein>
    <submittedName>
        <fullName evidence="2">Uncharacterized protein</fullName>
    </submittedName>
</protein>
<gene>
    <name evidence="2" type="ORF">EVAR_53451_1</name>
</gene>
<comment type="caution">
    <text evidence="2">The sequence shown here is derived from an EMBL/GenBank/DDBJ whole genome shotgun (WGS) entry which is preliminary data.</text>
</comment>
<dbReference type="AlphaFoldDB" id="A0A4C1XRN0"/>
<proteinExistence type="predicted"/>